<evidence type="ECO:0000256" key="1">
    <source>
        <dbReference type="ARBA" id="ARBA00005679"/>
    </source>
</evidence>
<feature type="chain" id="PRO_5046263523" evidence="3">
    <location>
        <begin position="20"/>
        <end position="209"/>
    </location>
</feature>
<dbReference type="InterPro" id="IPR004911">
    <property type="entry name" value="Interferon-induced_GILT"/>
</dbReference>
<evidence type="ECO:0000313" key="4">
    <source>
        <dbReference type="EMBL" id="CAH2047416.1"/>
    </source>
</evidence>
<reference evidence="4" key="1">
    <citation type="submission" date="2022-03" db="EMBL/GenBank/DDBJ databases">
        <authorList>
            <person name="Martin H S."/>
        </authorList>
    </citation>
    <scope>NUCLEOTIDE SEQUENCE</scope>
</reference>
<proteinExistence type="inferred from homology"/>
<accession>A0ABN8I5D2</accession>
<feature type="signal peptide" evidence="3">
    <location>
        <begin position="1"/>
        <end position="19"/>
    </location>
</feature>
<feature type="non-terminal residue" evidence="4">
    <location>
        <position position="209"/>
    </location>
</feature>
<evidence type="ECO:0000256" key="3">
    <source>
        <dbReference type="SAM" id="SignalP"/>
    </source>
</evidence>
<keyword evidence="2" id="KW-0325">Glycoprotein</keyword>
<dbReference type="PANTHER" id="PTHR13234:SF68">
    <property type="entry name" value="GH19763P"/>
    <property type="match status" value="1"/>
</dbReference>
<dbReference type="PANTHER" id="PTHR13234">
    <property type="entry name" value="GAMMA-INTERFERON INDUCIBLE LYSOSOMAL THIOL REDUCTASE GILT"/>
    <property type="match status" value="1"/>
</dbReference>
<protein>
    <submittedName>
        <fullName evidence="4">Uncharacterized protein</fullName>
    </submittedName>
</protein>
<evidence type="ECO:0000256" key="2">
    <source>
        <dbReference type="ARBA" id="ARBA00023180"/>
    </source>
</evidence>
<gene>
    <name evidence="4" type="ORF">IPOD504_LOCUS5767</name>
</gene>
<organism evidence="4 5">
    <name type="scientific">Iphiclides podalirius</name>
    <name type="common">scarce swallowtail</name>
    <dbReference type="NCBI Taxonomy" id="110791"/>
    <lineage>
        <taxon>Eukaryota</taxon>
        <taxon>Metazoa</taxon>
        <taxon>Ecdysozoa</taxon>
        <taxon>Arthropoda</taxon>
        <taxon>Hexapoda</taxon>
        <taxon>Insecta</taxon>
        <taxon>Pterygota</taxon>
        <taxon>Neoptera</taxon>
        <taxon>Endopterygota</taxon>
        <taxon>Lepidoptera</taxon>
        <taxon>Glossata</taxon>
        <taxon>Ditrysia</taxon>
        <taxon>Papilionoidea</taxon>
        <taxon>Papilionidae</taxon>
        <taxon>Papilioninae</taxon>
        <taxon>Iphiclides</taxon>
    </lineage>
</organism>
<keyword evidence="5" id="KW-1185">Reference proteome</keyword>
<comment type="similarity">
    <text evidence="1">Belongs to the GILT family.</text>
</comment>
<sequence>MLNRAILCILSCLYVLTAARVQTVNGKIKITVGTTAGCGDTVRFIDQQLSPAYELYKEFLDIEFVPWGRTRRESSGDLTCQFGPNDCWANQLHRCALHLLEGDQDAQVDYMSCEFSPPYPSFLQNSYQCAIAASLSLDEVNNCISSVSRDLEDVAEAVSDIPMQIINFVPFITFNDVIDIDTHNLARTQLASLLCSALADDPTTGVTNC</sequence>
<dbReference type="Proteomes" id="UP000837857">
    <property type="component" value="Chromosome 17"/>
</dbReference>
<evidence type="ECO:0000313" key="5">
    <source>
        <dbReference type="Proteomes" id="UP000837857"/>
    </source>
</evidence>
<dbReference type="EMBL" id="OW152829">
    <property type="protein sequence ID" value="CAH2047416.1"/>
    <property type="molecule type" value="Genomic_DNA"/>
</dbReference>
<name>A0ABN8I5D2_9NEOP</name>
<keyword evidence="3" id="KW-0732">Signal</keyword>
<dbReference type="Pfam" id="PF03227">
    <property type="entry name" value="GILT"/>
    <property type="match status" value="1"/>
</dbReference>